<dbReference type="PANTHER" id="PTHR21266:SF32">
    <property type="entry name" value="CHOLESTEROL 7-DESATURASE NVD"/>
    <property type="match status" value="1"/>
</dbReference>
<dbReference type="InterPro" id="IPR050584">
    <property type="entry name" value="Cholesterol_7-desaturase"/>
</dbReference>
<evidence type="ECO:0000256" key="12">
    <source>
        <dbReference type="ARBA" id="ARBA00023014"/>
    </source>
</evidence>
<keyword evidence="5" id="KW-0812">Transmembrane</keyword>
<dbReference type="AlphaFoldDB" id="A0A5C7IAV5"/>
<evidence type="ECO:0000256" key="5">
    <source>
        <dbReference type="ARBA" id="ARBA00022692"/>
    </source>
</evidence>
<organism evidence="15 16">
    <name type="scientific">Acer yangbiense</name>
    <dbReference type="NCBI Taxonomy" id="1000413"/>
    <lineage>
        <taxon>Eukaryota</taxon>
        <taxon>Viridiplantae</taxon>
        <taxon>Streptophyta</taxon>
        <taxon>Embryophyta</taxon>
        <taxon>Tracheophyta</taxon>
        <taxon>Spermatophyta</taxon>
        <taxon>Magnoliopsida</taxon>
        <taxon>eudicotyledons</taxon>
        <taxon>Gunneridae</taxon>
        <taxon>Pentapetalae</taxon>
        <taxon>rosids</taxon>
        <taxon>malvids</taxon>
        <taxon>Sapindales</taxon>
        <taxon>Sapindaceae</taxon>
        <taxon>Hippocastanoideae</taxon>
        <taxon>Acereae</taxon>
        <taxon>Acer</taxon>
    </lineage>
</organism>
<dbReference type="GO" id="GO:0009507">
    <property type="term" value="C:chloroplast"/>
    <property type="evidence" value="ECO:0007669"/>
    <property type="project" value="UniProtKB-SubCell"/>
</dbReference>
<keyword evidence="13" id="KW-0472">Membrane</keyword>
<dbReference type="OrthoDB" id="426882at2759"/>
<keyword evidence="8" id="KW-0809">Transit peptide</keyword>
<evidence type="ECO:0000256" key="11">
    <source>
        <dbReference type="ARBA" id="ARBA00023004"/>
    </source>
</evidence>
<dbReference type="PROSITE" id="PS51296">
    <property type="entry name" value="RIESKE"/>
    <property type="match status" value="1"/>
</dbReference>
<evidence type="ECO:0000256" key="13">
    <source>
        <dbReference type="ARBA" id="ARBA00023136"/>
    </source>
</evidence>
<dbReference type="GO" id="GO:0051537">
    <property type="term" value="F:2 iron, 2 sulfur cluster binding"/>
    <property type="evidence" value="ECO:0007669"/>
    <property type="project" value="UniProtKB-KW"/>
</dbReference>
<evidence type="ECO:0000256" key="1">
    <source>
        <dbReference type="ARBA" id="ARBA00004229"/>
    </source>
</evidence>
<reference evidence="16" key="1">
    <citation type="journal article" date="2019" name="Gigascience">
        <title>De novo genome assembly of the endangered Acer yangbiense, a plant species with extremely small populations endemic to Yunnan Province, China.</title>
        <authorList>
            <person name="Yang J."/>
            <person name="Wariss H.M."/>
            <person name="Tao L."/>
            <person name="Zhang R."/>
            <person name="Yun Q."/>
            <person name="Hollingsworth P."/>
            <person name="Dao Z."/>
            <person name="Luo G."/>
            <person name="Guo H."/>
            <person name="Ma Y."/>
            <person name="Sun W."/>
        </authorList>
    </citation>
    <scope>NUCLEOTIDE SEQUENCE [LARGE SCALE GENOMIC DNA]</scope>
    <source>
        <strain evidence="16">cv. Malutang</strain>
    </source>
</reference>
<keyword evidence="7" id="KW-0479">Metal-binding</keyword>
<dbReference type="InterPro" id="IPR013626">
    <property type="entry name" value="PaO"/>
</dbReference>
<dbReference type="GO" id="GO:0016020">
    <property type="term" value="C:membrane"/>
    <property type="evidence" value="ECO:0007669"/>
    <property type="project" value="UniProtKB-SubCell"/>
</dbReference>
<gene>
    <name evidence="15" type="ORF">EZV62_007097</name>
</gene>
<dbReference type="Pfam" id="PF08417">
    <property type="entry name" value="PaO"/>
    <property type="match status" value="1"/>
</dbReference>
<evidence type="ECO:0000256" key="9">
    <source>
        <dbReference type="ARBA" id="ARBA00022989"/>
    </source>
</evidence>
<dbReference type="PANTHER" id="PTHR21266">
    <property type="entry name" value="IRON-SULFUR DOMAIN CONTAINING PROTEIN"/>
    <property type="match status" value="1"/>
</dbReference>
<keyword evidence="3" id="KW-0150">Chloroplast</keyword>
<dbReference type="CDD" id="cd03480">
    <property type="entry name" value="Rieske_RO_Alpha_PaO"/>
    <property type="match status" value="1"/>
</dbReference>
<comment type="subcellular location">
    <subcellularLocation>
        <location evidence="2">Membrane</location>
    </subcellularLocation>
    <subcellularLocation>
        <location evidence="1">Plastid</location>
        <location evidence="1">Chloroplast</location>
    </subcellularLocation>
</comment>
<evidence type="ECO:0000256" key="6">
    <source>
        <dbReference type="ARBA" id="ARBA00022714"/>
    </source>
</evidence>
<evidence type="ECO:0000256" key="7">
    <source>
        <dbReference type="ARBA" id="ARBA00022723"/>
    </source>
</evidence>
<dbReference type="SUPFAM" id="SSF55961">
    <property type="entry name" value="Bet v1-like"/>
    <property type="match status" value="1"/>
</dbReference>
<dbReference type="GO" id="GO:0046872">
    <property type="term" value="F:metal ion binding"/>
    <property type="evidence" value="ECO:0007669"/>
    <property type="project" value="UniProtKB-KW"/>
</dbReference>
<proteinExistence type="predicted"/>
<accession>A0A5C7IAV5</accession>
<keyword evidence="12" id="KW-0411">Iron-sulfur</keyword>
<dbReference type="Gene3D" id="3.90.380.10">
    <property type="entry name" value="Naphthalene 1,2-dioxygenase Alpha Subunit, Chain A, domain 1"/>
    <property type="match status" value="1"/>
</dbReference>
<protein>
    <recommendedName>
        <fullName evidence="14">Rieske domain-containing protein</fullName>
    </recommendedName>
</protein>
<dbReference type="Pfam" id="PF00355">
    <property type="entry name" value="Rieske"/>
    <property type="match status" value="1"/>
</dbReference>
<evidence type="ECO:0000256" key="4">
    <source>
        <dbReference type="ARBA" id="ARBA00022640"/>
    </source>
</evidence>
<evidence type="ECO:0000313" key="16">
    <source>
        <dbReference type="Proteomes" id="UP000323000"/>
    </source>
</evidence>
<dbReference type="SUPFAM" id="SSF50022">
    <property type="entry name" value="ISP domain"/>
    <property type="match status" value="1"/>
</dbReference>
<dbReference type="InterPro" id="IPR017941">
    <property type="entry name" value="Rieske_2Fe-2S"/>
</dbReference>
<feature type="domain" description="Rieske" evidence="14">
    <location>
        <begin position="95"/>
        <end position="205"/>
    </location>
</feature>
<dbReference type="InterPro" id="IPR036922">
    <property type="entry name" value="Rieske_2Fe-2S_sf"/>
</dbReference>
<keyword evidence="4" id="KW-0934">Plastid</keyword>
<evidence type="ECO:0000256" key="8">
    <source>
        <dbReference type="ARBA" id="ARBA00022946"/>
    </source>
</evidence>
<comment type="caution">
    <text evidence="15">The sequence shown here is derived from an EMBL/GenBank/DDBJ whole genome shotgun (WGS) entry which is preliminary data.</text>
</comment>
<keyword evidence="11" id="KW-0408">Iron</keyword>
<keyword evidence="16" id="KW-1185">Reference proteome</keyword>
<evidence type="ECO:0000256" key="2">
    <source>
        <dbReference type="ARBA" id="ARBA00004370"/>
    </source>
</evidence>
<dbReference type="Proteomes" id="UP000323000">
    <property type="component" value="Chromosome 3"/>
</dbReference>
<evidence type="ECO:0000313" key="15">
    <source>
        <dbReference type="EMBL" id="TXG65822.1"/>
    </source>
</evidence>
<keyword evidence="10" id="KW-0560">Oxidoreductase</keyword>
<evidence type="ECO:0000256" key="3">
    <source>
        <dbReference type="ARBA" id="ARBA00022528"/>
    </source>
</evidence>
<evidence type="ECO:0000259" key="14">
    <source>
        <dbReference type="PROSITE" id="PS51296"/>
    </source>
</evidence>
<dbReference type="Gene3D" id="2.102.10.10">
    <property type="entry name" value="Rieske [2Fe-2S] iron-sulphur domain"/>
    <property type="match status" value="1"/>
</dbReference>
<dbReference type="GO" id="GO:0010277">
    <property type="term" value="F:chlorophyllide a oxygenase activity"/>
    <property type="evidence" value="ECO:0007669"/>
    <property type="project" value="InterPro"/>
</dbReference>
<evidence type="ECO:0000256" key="10">
    <source>
        <dbReference type="ARBA" id="ARBA00023002"/>
    </source>
</evidence>
<name>A0A5C7IAV5_9ROSI</name>
<keyword evidence="9" id="KW-1133">Transmembrane helix</keyword>
<sequence length="586" mass="66834">MEALRATSVPSHSNIPKTLHKSTFFKPKLMNLQSSPIPRWSFSSTYNKNKSRPFKVFAISSPSSFTVSTENTHPPLEPELETETKNEKFDWFSEWYPVMPVSDLDKRVPHGKKILGLDIVVWWDKNENAWEVFDDACPHRLAPLSDGRIDKWGRLQCAYHGWCFNGSGHCKLIPQATPDGPPVHTFKKACVGVYPSVVQHDMVWFWPNMDPEYKDIITKKKPPFIPELDDPSFSKVFLTRDIPCGYEILIENIMDPAHVPYSHYGIFQIDQPPVVKVDREGGRPLDISVNHLDVNGFVGNHVWDNTKFFAPCVFYTYTNPTVFQSNGFAFSAASGKVKIDIFCVLELFKGLVEALFDNVLVMFPVICETQYSLEEKSPEKRRMVVFFCIPVSPGNSRLMWGSAKNFGNWNSNIIPKWMLHMGINLVVDSDLHLIHIEERKIVEAGSANWLKTCFVPTNSDAFVVGFRRWLKKYSDGKIDWGGKFSTGTLPPTPPREQLMDRYWSHVVNCKSCHSAYKSLNALEVILQVISVVSVGIVAATRHSVIMSTTGRITVVSMAVVCFAASRWLARYIYKNFHYHDYNHTLH</sequence>
<keyword evidence="6" id="KW-0001">2Fe-2S</keyword>
<dbReference type="EMBL" id="VAHF01000003">
    <property type="protein sequence ID" value="TXG65822.1"/>
    <property type="molecule type" value="Genomic_DNA"/>
</dbReference>